<dbReference type="InterPro" id="IPR036452">
    <property type="entry name" value="Ribo_hydro-like"/>
</dbReference>
<proteinExistence type="predicted"/>
<evidence type="ECO:0000313" key="6">
    <source>
        <dbReference type="Proteomes" id="UP000195573"/>
    </source>
</evidence>
<dbReference type="Proteomes" id="UP000195573">
    <property type="component" value="Chromosome"/>
</dbReference>
<dbReference type="PANTHER" id="PTHR12304">
    <property type="entry name" value="INOSINE-URIDINE PREFERRING NUCLEOSIDE HYDROLASE"/>
    <property type="match status" value="1"/>
</dbReference>
<evidence type="ECO:0000259" key="3">
    <source>
        <dbReference type="Pfam" id="PF01156"/>
    </source>
</evidence>
<dbReference type="CDD" id="cd00455">
    <property type="entry name" value="nuc_hydro"/>
    <property type="match status" value="1"/>
</dbReference>
<dbReference type="AlphaFoldDB" id="A0A1Y0CN59"/>
<dbReference type="EMBL" id="CP020880">
    <property type="protein sequence ID" value="ART76753.1"/>
    <property type="molecule type" value="Genomic_DNA"/>
</dbReference>
<protein>
    <submittedName>
        <fullName evidence="5">Nucleoside hydrolase</fullName>
    </submittedName>
</protein>
<keyword evidence="2" id="KW-0326">Glycosidase</keyword>
<feature type="domain" description="Inosine/uridine-preferring nucleoside hydrolase" evidence="3">
    <location>
        <begin position="5"/>
        <end position="309"/>
    </location>
</feature>
<dbReference type="GO" id="GO:0006152">
    <property type="term" value="P:purine nucleoside catabolic process"/>
    <property type="evidence" value="ECO:0007669"/>
    <property type="project" value="TreeGrafter"/>
</dbReference>
<evidence type="ECO:0000256" key="2">
    <source>
        <dbReference type="ARBA" id="ARBA00023295"/>
    </source>
</evidence>
<evidence type="ECO:0000313" key="5">
    <source>
        <dbReference type="EMBL" id="TYS58144.1"/>
    </source>
</evidence>
<dbReference type="KEGG" id="bhk:B4U37_12185"/>
<dbReference type="EMBL" id="VTEU01000005">
    <property type="protein sequence ID" value="TYS58144.1"/>
    <property type="molecule type" value="Genomic_DNA"/>
</dbReference>
<dbReference type="SUPFAM" id="SSF53590">
    <property type="entry name" value="Nucleoside hydrolase"/>
    <property type="match status" value="1"/>
</dbReference>
<dbReference type="GO" id="GO:0008477">
    <property type="term" value="F:purine nucleosidase activity"/>
    <property type="evidence" value="ECO:0007669"/>
    <property type="project" value="TreeGrafter"/>
</dbReference>
<reference evidence="5 7" key="2">
    <citation type="submission" date="2019-08" db="EMBL/GenBank/DDBJ databases">
        <title>Bacillus genomes from the desert of Cuatro Cienegas, Coahuila.</title>
        <authorList>
            <person name="Olmedo-Alvarez G."/>
        </authorList>
    </citation>
    <scope>NUCLEOTIDE SEQUENCE [LARGE SCALE GENOMIC DNA]</scope>
    <source>
        <strain evidence="5 7">CH88_3T</strain>
    </source>
</reference>
<organism evidence="5 7">
    <name type="scientific">Sutcliffiella horikoshii</name>
    <dbReference type="NCBI Taxonomy" id="79883"/>
    <lineage>
        <taxon>Bacteria</taxon>
        <taxon>Bacillati</taxon>
        <taxon>Bacillota</taxon>
        <taxon>Bacilli</taxon>
        <taxon>Bacillales</taxon>
        <taxon>Bacillaceae</taxon>
        <taxon>Sutcliffiella</taxon>
    </lineage>
</organism>
<dbReference type="RefSeq" id="WP_088018459.1">
    <property type="nucleotide sequence ID" value="NZ_CP020880.1"/>
</dbReference>
<evidence type="ECO:0000256" key="1">
    <source>
        <dbReference type="ARBA" id="ARBA00022801"/>
    </source>
</evidence>
<keyword evidence="6" id="KW-1185">Reference proteome</keyword>
<evidence type="ECO:0000313" key="4">
    <source>
        <dbReference type="EMBL" id="ART76753.1"/>
    </source>
</evidence>
<dbReference type="PANTHER" id="PTHR12304:SF4">
    <property type="entry name" value="URIDINE NUCLEOSIDASE"/>
    <property type="match status" value="1"/>
</dbReference>
<keyword evidence="1 5" id="KW-0378">Hydrolase</keyword>
<accession>A0A1Y0CN59</accession>
<dbReference type="InterPro" id="IPR001910">
    <property type="entry name" value="Inosine/uridine_hydrolase_dom"/>
</dbReference>
<dbReference type="InterPro" id="IPR023186">
    <property type="entry name" value="IUNH"/>
</dbReference>
<dbReference type="Proteomes" id="UP000323393">
    <property type="component" value="Unassembled WGS sequence"/>
</dbReference>
<name>A0A1Y0CN59_9BACI</name>
<dbReference type="Pfam" id="PF01156">
    <property type="entry name" value="IU_nuc_hydro"/>
    <property type="match status" value="1"/>
</dbReference>
<reference evidence="4 6" key="1">
    <citation type="submission" date="2017-04" db="EMBL/GenBank/DDBJ databases">
        <title>Complete Genome Sequence of the Bacillus horikoshii 20a strain from Cuatro Cienegas, Coahuila, Mexico.</title>
        <authorList>
            <person name="Zarza E."/>
            <person name="Alcaraz L.D."/>
            <person name="Aguilar-Salinas B."/>
            <person name="Islas A."/>
            <person name="Olmedo-Alvarez G."/>
        </authorList>
    </citation>
    <scope>NUCLEOTIDE SEQUENCE [LARGE SCALE GENOMIC DNA]</scope>
    <source>
        <strain evidence="4 6">20a</strain>
    </source>
</reference>
<dbReference type="Gene3D" id="3.90.245.10">
    <property type="entry name" value="Ribonucleoside hydrolase-like"/>
    <property type="match status" value="1"/>
</dbReference>
<gene>
    <name evidence="4" type="ORF">B4U37_12185</name>
    <name evidence="5" type="ORF">FZC74_14230</name>
</gene>
<sequence length="326" mass="36783">MTKKILLFADFGIDDIMAIIYAYYEKNIEIVGIVAEYGNVDKRTAIRNARYLQRNTGRYDVPLIGGAERSMIGEPPIYYPEVHGPEGFGGYVLSQDFQPGDDVFENFHQIYDIIEKYDGDLTIVCVGRLTSLATSFILYPETVAKVREVYVMGGTFNFPGNVTPVAEANIFGDPYAANIVINFAKNLTIFPLNVTQRAILTADMVNDIDEINKEKNNQLGSIIKPMMDYYWQFYKSQIPTIPGAPLHDVVTLWGVFNESEIVYEIKPVKVVTSPGSAFGQTIGDFRDFVQLAEYPVHRIAMGFNYPSFINRVIDVLTLELNNFNNQ</sequence>
<dbReference type="GeneID" id="96739180"/>
<dbReference type="GO" id="GO:0005829">
    <property type="term" value="C:cytosol"/>
    <property type="evidence" value="ECO:0007669"/>
    <property type="project" value="TreeGrafter"/>
</dbReference>
<evidence type="ECO:0000313" key="7">
    <source>
        <dbReference type="Proteomes" id="UP000323393"/>
    </source>
</evidence>